<organism evidence="7 8">
    <name type="scientific">Roseinatronobacter monicus</name>
    <dbReference type="NCBI Taxonomy" id="393481"/>
    <lineage>
        <taxon>Bacteria</taxon>
        <taxon>Pseudomonadati</taxon>
        <taxon>Pseudomonadota</taxon>
        <taxon>Alphaproteobacteria</taxon>
        <taxon>Rhodobacterales</taxon>
        <taxon>Paracoccaceae</taxon>
        <taxon>Roseinatronobacter</taxon>
    </lineage>
</organism>
<dbReference type="EMBL" id="VFPT01000001">
    <property type="protein sequence ID" value="TQM91645.1"/>
    <property type="molecule type" value="Genomic_DNA"/>
</dbReference>
<dbReference type="InterPro" id="IPR036291">
    <property type="entry name" value="NAD(P)-bd_dom_sf"/>
</dbReference>
<evidence type="ECO:0000313" key="8">
    <source>
        <dbReference type="Proteomes" id="UP000320582"/>
    </source>
</evidence>
<dbReference type="GO" id="GO:0016491">
    <property type="term" value="F:oxidoreductase activity"/>
    <property type="evidence" value="ECO:0007669"/>
    <property type="project" value="UniProtKB-KW"/>
</dbReference>
<dbReference type="Gene3D" id="3.40.50.720">
    <property type="entry name" value="NAD(P)-binding Rossmann-like Domain"/>
    <property type="match status" value="1"/>
</dbReference>
<dbReference type="PANTHER" id="PTHR43350">
    <property type="entry name" value="NAD-DEPENDENT ALCOHOL DEHYDROGENASE"/>
    <property type="match status" value="1"/>
</dbReference>
<name>A0A543K993_9RHOB</name>
<dbReference type="GO" id="GO:0046872">
    <property type="term" value="F:metal ion binding"/>
    <property type="evidence" value="ECO:0007669"/>
    <property type="project" value="UniProtKB-KW"/>
</dbReference>
<dbReference type="RefSeq" id="WP_142079417.1">
    <property type="nucleotide sequence ID" value="NZ_VFPT01000001.1"/>
</dbReference>
<dbReference type="InterPro" id="IPR013332">
    <property type="entry name" value="KPR_N"/>
</dbReference>
<keyword evidence="5" id="KW-0560">Oxidoreductase</keyword>
<evidence type="ECO:0000256" key="2">
    <source>
        <dbReference type="ARBA" id="ARBA00008072"/>
    </source>
</evidence>
<protein>
    <submittedName>
        <fullName evidence="7">Ketopantoate reductase PanE/ApbA-like protein</fullName>
    </submittedName>
</protein>
<keyword evidence="8" id="KW-1185">Reference proteome</keyword>
<comment type="similarity">
    <text evidence="2">Belongs to the zinc-containing alcohol dehydrogenase family.</text>
</comment>
<dbReference type="OrthoDB" id="9781588at2"/>
<gene>
    <name evidence="7" type="ORF">BD293_0220</name>
</gene>
<dbReference type="SUPFAM" id="SSF51735">
    <property type="entry name" value="NAD(P)-binding Rossmann-fold domains"/>
    <property type="match status" value="1"/>
</dbReference>
<dbReference type="Gene3D" id="3.90.180.10">
    <property type="entry name" value="Medium-chain alcohol dehydrogenases, catalytic domain"/>
    <property type="match status" value="1"/>
</dbReference>
<dbReference type="PANTHER" id="PTHR43350:SF19">
    <property type="entry name" value="D-GULOSIDE 3-DEHYDROGENASE"/>
    <property type="match status" value="1"/>
</dbReference>
<dbReference type="CDD" id="cd08255">
    <property type="entry name" value="2-desacetyl-2-hydroxyethyl_bacteriochlorophyllide_like"/>
    <property type="match status" value="1"/>
</dbReference>
<dbReference type="AlphaFoldDB" id="A0A543K993"/>
<evidence type="ECO:0000256" key="3">
    <source>
        <dbReference type="ARBA" id="ARBA00022723"/>
    </source>
</evidence>
<evidence type="ECO:0000256" key="5">
    <source>
        <dbReference type="ARBA" id="ARBA00023002"/>
    </source>
</evidence>
<proteinExistence type="inferred from homology"/>
<dbReference type="InterPro" id="IPR011032">
    <property type="entry name" value="GroES-like_sf"/>
</dbReference>
<keyword evidence="4" id="KW-0862">Zinc</keyword>
<reference evidence="7 8" key="1">
    <citation type="submission" date="2019-06" db="EMBL/GenBank/DDBJ databases">
        <title>Genomic Encyclopedia of Archaeal and Bacterial Type Strains, Phase II (KMG-II): from individual species to whole genera.</title>
        <authorList>
            <person name="Goeker M."/>
        </authorList>
    </citation>
    <scope>NUCLEOTIDE SEQUENCE [LARGE SCALE GENOMIC DNA]</scope>
    <source>
        <strain evidence="7 8">DSM 18423</strain>
    </source>
</reference>
<dbReference type="SUPFAM" id="SSF50129">
    <property type="entry name" value="GroES-like"/>
    <property type="match status" value="1"/>
</dbReference>
<sequence length="315" mass="33665">MTALALWCVAPDRAEIRPADTGTGVAVKALYSGISRGTERLVCKGQVPVSEHDRMRAPAMEGAFPFPVKYGYCSVGEVTEGVLAGRHVFALFPHQTHYRLPQDTLTLLPEALPPQRAVLAANMETALNVVWDSGASAGDRIAVIGAGVVGALVAFLLARMPGADVTLVDINPARATLARALDLRFAMPEDAPQDCDVVIHTSASEAGLDLALSNAGMNATVVEASWHGDRSVSVPLGGAFHSRRLRLISSQVGNLPAHRLPRWGYARRMSKALALLCDPRFDALISGETDFAALPDVYAEILAAPETLCHRIRYP</sequence>
<comment type="caution">
    <text evidence="7">The sequence shown here is derived from an EMBL/GenBank/DDBJ whole genome shotgun (WGS) entry which is preliminary data.</text>
</comment>
<evidence type="ECO:0000256" key="4">
    <source>
        <dbReference type="ARBA" id="ARBA00022833"/>
    </source>
</evidence>
<keyword evidence="3" id="KW-0479">Metal-binding</keyword>
<feature type="domain" description="Ketopantoate reductase N-terminal" evidence="6">
    <location>
        <begin position="141"/>
        <end position="189"/>
    </location>
</feature>
<dbReference type="Pfam" id="PF02558">
    <property type="entry name" value="ApbA"/>
    <property type="match status" value="1"/>
</dbReference>
<accession>A0A543K993</accession>
<comment type="cofactor">
    <cofactor evidence="1">
        <name>Zn(2+)</name>
        <dbReference type="ChEBI" id="CHEBI:29105"/>
    </cofactor>
</comment>
<evidence type="ECO:0000259" key="6">
    <source>
        <dbReference type="Pfam" id="PF02558"/>
    </source>
</evidence>
<dbReference type="Proteomes" id="UP000320582">
    <property type="component" value="Unassembled WGS sequence"/>
</dbReference>
<evidence type="ECO:0000313" key="7">
    <source>
        <dbReference type="EMBL" id="TQM91645.1"/>
    </source>
</evidence>
<evidence type="ECO:0000256" key="1">
    <source>
        <dbReference type="ARBA" id="ARBA00001947"/>
    </source>
</evidence>